<sequence length="67" mass="7411">MASEEENDDNFQVHTYCGVTVYAVLSSAVQWYHQKNSVPLLELVENAQTASSATIYIHCCLDVAAMT</sequence>
<name>Q6IKY3_DROME</name>
<dbReference type="EMBL" id="BK002233">
    <property type="protein sequence ID" value="DAA03076.1"/>
    <property type="molecule type" value="Genomic_DNA"/>
</dbReference>
<accession>Q6IKY3</accession>
<proteinExistence type="predicted"/>
<organism evidence="1">
    <name type="scientific">Drosophila melanogaster</name>
    <name type="common">Fruit fly</name>
    <dbReference type="NCBI Taxonomy" id="7227"/>
    <lineage>
        <taxon>Eukaryota</taxon>
        <taxon>Metazoa</taxon>
        <taxon>Ecdysozoa</taxon>
        <taxon>Arthropoda</taxon>
        <taxon>Hexapoda</taxon>
        <taxon>Insecta</taxon>
        <taxon>Pterygota</taxon>
        <taxon>Neoptera</taxon>
        <taxon>Endopterygota</taxon>
        <taxon>Diptera</taxon>
        <taxon>Brachycera</taxon>
        <taxon>Muscomorpha</taxon>
        <taxon>Ephydroidea</taxon>
        <taxon>Drosophilidae</taxon>
        <taxon>Drosophila</taxon>
        <taxon>Sophophora</taxon>
    </lineage>
</organism>
<protein>
    <submittedName>
        <fullName evidence="1">HDC11058</fullName>
    </submittedName>
</protein>
<dbReference type="AlphaFoldDB" id="Q6IKY3"/>
<evidence type="ECO:0000313" key="1">
    <source>
        <dbReference type="EMBL" id="DAA03076.1"/>
    </source>
</evidence>
<reference evidence="1" key="1">
    <citation type="journal article" date="2003" name="Genome Biol.">
        <title>An integrated gene annotation and transcriptional profiling approach towards the full gene content of the Drosophila genome.</title>
        <authorList>
            <person name="Hild M."/>
            <person name="Beckmann B."/>
            <person name="Haas S.A."/>
            <person name="Koch B."/>
            <person name="Solovyev V."/>
            <person name="Busold C."/>
            <person name="Fellenberg K."/>
            <person name="Boutros M."/>
            <person name="Vingron M."/>
            <person name="Sauer F."/>
            <person name="Hoheisel J.D."/>
            <person name="Paro R."/>
        </authorList>
    </citation>
    <scope>NUCLEOTIDE SEQUENCE</scope>
</reference>
<gene>
    <name evidence="1" type="ORF">HDC11058</name>
</gene>